<reference evidence="8 9" key="1">
    <citation type="journal article" date="2017" name="ISME J.">
        <title>Unveiling bifidobacterial biogeography across the mammalian branch of the tree of life.</title>
        <authorList>
            <person name="Milani C."/>
            <person name="Mangifesta M."/>
            <person name="Mancabelli L."/>
            <person name="Lugli G.A."/>
            <person name="James K."/>
            <person name="Duranti S."/>
            <person name="Turroni F."/>
            <person name="Ferrario C."/>
            <person name="Ossiprandi M.C."/>
            <person name="van Sinderen D."/>
            <person name="Ventura M."/>
        </authorList>
    </citation>
    <scope>NUCLEOTIDE SEQUENCE [LARGE SCALE GENOMIC DNA]</scope>
    <source>
        <strain evidence="8 9">70</strain>
    </source>
</reference>
<dbReference type="PROSITE" id="PS51679">
    <property type="entry name" value="SAM_MT_C5"/>
    <property type="match status" value="1"/>
</dbReference>
<dbReference type="NCBIfam" id="TIGR00675">
    <property type="entry name" value="dcm"/>
    <property type="match status" value="1"/>
</dbReference>
<keyword evidence="9" id="KW-1185">Reference proteome</keyword>
<organism evidence="8 9">
    <name type="scientific">Bifidobacterium italicum</name>
    <dbReference type="NCBI Taxonomy" id="1960968"/>
    <lineage>
        <taxon>Bacteria</taxon>
        <taxon>Bacillati</taxon>
        <taxon>Actinomycetota</taxon>
        <taxon>Actinomycetes</taxon>
        <taxon>Bifidobacteriales</taxon>
        <taxon>Bifidobacteriaceae</taxon>
        <taxon>Bifidobacterium</taxon>
    </lineage>
</organism>
<evidence type="ECO:0000313" key="9">
    <source>
        <dbReference type="Proteomes" id="UP000217986"/>
    </source>
</evidence>
<evidence type="ECO:0000256" key="1">
    <source>
        <dbReference type="ARBA" id="ARBA00011975"/>
    </source>
</evidence>
<dbReference type="Pfam" id="PF00145">
    <property type="entry name" value="DNA_methylase"/>
    <property type="match status" value="1"/>
</dbReference>
<evidence type="ECO:0000256" key="3">
    <source>
        <dbReference type="ARBA" id="ARBA00022679"/>
    </source>
</evidence>
<dbReference type="Proteomes" id="UP000217986">
    <property type="component" value="Unassembled WGS sequence"/>
</dbReference>
<dbReference type="EMBL" id="MVOG01000037">
    <property type="protein sequence ID" value="PAU67686.1"/>
    <property type="molecule type" value="Genomic_DNA"/>
</dbReference>
<dbReference type="Gene3D" id="3.90.120.10">
    <property type="entry name" value="DNA Methylase, subunit A, domain 2"/>
    <property type="match status" value="1"/>
</dbReference>
<dbReference type="InterPro" id="IPR001525">
    <property type="entry name" value="C5_MeTfrase"/>
</dbReference>
<evidence type="ECO:0000256" key="4">
    <source>
        <dbReference type="ARBA" id="ARBA00022691"/>
    </source>
</evidence>
<evidence type="ECO:0000256" key="2">
    <source>
        <dbReference type="ARBA" id="ARBA00022603"/>
    </source>
</evidence>
<dbReference type="GO" id="GO:0044027">
    <property type="term" value="P:negative regulation of gene expression via chromosomal CpG island methylation"/>
    <property type="evidence" value="ECO:0007669"/>
    <property type="project" value="TreeGrafter"/>
</dbReference>
<dbReference type="GO" id="GO:0003886">
    <property type="term" value="F:DNA (cytosine-5-)-methyltransferase activity"/>
    <property type="evidence" value="ECO:0007669"/>
    <property type="project" value="UniProtKB-EC"/>
</dbReference>
<dbReference type="InterPro" id="IPR050390">
    <property type="entry name" value="C5-Methyltransferase"/>
</dbReference>
<evidence type="ECO:0000313" key="8">
    <source>
        <dbReference type="EMBL" id="PAU67686.1"/>
    </source>
</evidence>
<protein>
    <recommendedName>
        <fullName evidence="1">DNA (cytosine-5-)-methyltransferase</fullName>
        <ecNumber evidence="1">2.1.1.37</ecNumber>
    </recommendedName>
</protein>
<keyword evidence="3 6" id="KW-0808">Transferase</keyword>
<dbReference type="PRINTS" id="PR00105">
    <property type="entry name" value="C5METTRFRASE"/>
</dbReference>
<dbReference type="GO" id="GO:0032259">
    <property type="term" value="P:methylation"/>
    <property type="evidence" value="ECO:0007669"/>
    <property type="project" value="UniProtKB-KW"/>
</dbReference>
<evidence type="ECO:0000256" key="5">
    <source>
        <dbReference type="ARBA" id="ARBA00022747"/>
    </source>
</evidence>
<dbReference type="GO" id="GO:0009307">
    <property type="term" value="P:DNA restriction-modification system"/>
    <property type="evidence" value="ECO:0007669"/>
    <property type="project" value="UniProtKB-KW"/>
</dbReference>
<dbReference type="PANTHER" id="PTHR10629:SF52">
    <property type="entry name" value="DNA (CYTOSINE-5)-METHYLTRANSFERASE 1"/>
    <property type="match status" value="1"/>
</dbReference>
<keyword evidence="5" id="KW-0680">Restriction system</keyword>
<evidence type="ECO:0000256" key="6">
    <source>
        <dbReference type="PROSITE-ProRule" id="PRU01016"/>
    </source>
</evidence>
<name>A0A2A2EFH8_9BIFI</name>
<gene>
    <name evidence="8" type="ORF">B1400_1596</name>
</gene>
<evidence type="ECO:0000256" key="7">
    <source>
        <dbReference type="RuleBase" id="RU000416"/>
    </source>
</evidence>
<dbReference type="GO" id="GO:0003677">
    <property type="term" value="F:DNA binding"/>
    <property type="evidence" value="ECO:0007669"/>
    <property type="project" value="TreeGrafter"/>
</dbReference>
<proteinExistence type="inferred from homology"/>
<dbReference type="PANTHER" id="PTHR10629">
    <property type="entry name" value="CYTOSINE-SPECIFIC METHYLTRANSFERASE"/>
    <property type="match status" value="1"/>
</dbReference>
<keyword evidence="4 6" id="KW-0949">S-adenosyl-L-methionine</keyword>
<dbReference type="AlphaFoldDB" id="A0A2A2EFH8"/>
<keyword evidence="2 6" id="KW-0489">Methyltransferase</keyword>
<dbReference type="Gene3D" id="3.40.50.150">
    <property type="entry name" value="Vaccinia Virus protein VP39"/>
    <property type="match status" value="1"/>
</dbReference>
<feature type="active site" evidence="6">
    <location>
        <position position="96"/>
    </location>
</feature>
<accession>A0A2A2EFH8</accession>
<dbReference type="SUPFAM" id="SSF53335">
    <property type="entry name" value="S-adenosyl-L-methionine-dependent methyltransferases"/>
    <property type="match status" value="1"/>
</dbReference>
<sequence>MPVLPTLKVIIPSMCKRSEIAAIDLFCGTGGLSLGLKQGGIRIVAGIDNASACSYPYSHNIKAKFIERSVCDVRGEDLKRLWGHAEVRLLAGCAPCQPFSSQRRGVDTSHEKSWPLLNEFARLVQETMPDFVTMENVPRVQYSPIFDAFVACLKQTGYDVTYRVLFGPDYGLPQRRRRLVLLAALNDHIEMPEPTVDIKHYRTVYDAIHDLPSLGAGQKDDSDSMHFARNLSPINLKRAHASKPGGTWEDWPEELRVPCQTRASGKTFKSFYGRMEWNKPSPTITTQSYNPGAGRFTHPAQDRALTLREASRLQGFPDSFVFTGPSEKITLSTVGRLIGNAVPPVFGKAIARQFIKTLEDRNNNNE</sequence>
<dbReference type="InterPro" id="IPR029063">
    <property type="entry name" value="SAM-dependent_MTases_sf"/>
</dbReference>
<dbReference type="EC" id="2.1.1.37" evidence="1"/>
<comment type="similarity">
    <text evidence="6 7">Belongs to the class I-like SAM-binding methyltransferase superfamily. C5-methyltransferase family.</text>
</comment>
<comment type="caution">
    <text evidence="8">The sequence shown here is derived from an EMBL/GenBank/DDBJ whole genome shotgun (WGS) entry which is preliminary data.</text>
</comment>